<dbReference type="Proteomes" id="UP001638806">
    <property type="component" value="Unassembled WGS sequence"/>
</dbReference>
<keyword evidence="2" id="KW-1185">Reference proteome</keyword>
<accession>A0ACC4DP03</accession>
<protein>
    <submittedName>
        <fullName evidence="1">Uncharacterized protein</fullName>
    </submittedName>
</protein>
<proteinExistence type="predicted"/>
<name>A0ACC4DP03_PURLI</name>
<comment type="caution">
    <text evidence="1">The sequence shown here is derived from an EMBL/GenBank/DDBJ whole genome shotgun (WGS) entry which is preliminary data.</text>
</comment>
<evidence type="ECO:0000313" key="2">
    <source>
        <dbReference type="Proteomes" id="UP001638806"/>
    </source>
</evidence>
<sequence>MSRFKLRPPPIVQYNRDSSMYAHNVATAGTQKGHESQAKSGFKDLTQGTRDSEKSKKGILWRDADPNSGEPTKVLVICKTCMSEES</sequence>
<dbReference type="EMBL" id="JBGNUJ010000007">
    <property type="protein sequence ID" value="KAL3957981.1"/>
    <property type="molecule type" value="Genomic_DNA"/>
</dbReference>
<reference evidence="1" key="1">
    <citation type="submission" date="2024-12" db="EMBL/GenBank/DDBJ databases">
        <title>Comparative genomics and development of molecular markers within Purpureocillium lilacinum and among Purpureocillium species.</title>
        <authorList>
            <person name="Yeh Z.-Y."/>
            <person name="Ni N.-T."/>
            <person name="Lo P.-H."/>
            <person name="Mushyakhwo K."/>
            <person name="Lin C.-F."/>
            <person name="Nai Y.-S."/>
        </authorList>
    </citation>
    <scope>NUCLEOTIDE SEQUENCE</scope>
    <source>
        <strain evidence="1">NCHU-NPUST-175</strain>
    </source>
</reference>
<organism evidence="1 2">
    <name type="scientific">Purpureocillium lilacinum</name>
    <name type="common">Paecilomyces lilacinus</name>
    <dbReference type="NCBI Taxonomy" id="33203"/>
    <lineage>
        <taxon>Eukaryota</taxon>
        <taxon>Fungi</taxon>
        <taxon>Dikarya</taxon>
        <taxon>Ascomycota</taxon>
        <taxon>Pezizomycotina</taxon>
        <taxon>Sordariomycetes</taxon>
        <taxon>Hypocreomycetidae</taxon>
        <taxon>Hypocreales</taxon>
        <taxon>Ophiocordycipitaceae</taxon>
        <taxon>Purpureocillium</taxon>
    </lineage>
</organism>
<evidence type="ECO:0000313" key="1">
    <source>
        <dbReference type="EMBL" id="KAL3957981.1"/>
    </source>
</evidence>
<gene>
    <name evidence="1" type="ORF">ACCO45_008559</name>
</gene>